<comment type="caution">
    <text evidence="1">The sequence shown here is derived from an EMBL/GenBank/DDBJ whole genome shotgun (WGS) entry which is preliminary data.</text>
</comment>
<gene>
    <name evidence="1" type="ORF">ACFFNY_02230</name>
</gene>
<evidence type="ECO:0000313" key="1">
    <source>
        <dbReference type="EMBL" id="MFB9750378.1"/>
    </source>
</evidence>
<accession>A0ABV5VQ26</accession>
<sequence length="131" mass="14657">MIVSENIMGRLDAMAGQVRELMAILKVRQNPEGISSIPLKEIAAALDMTRQEAKIRIDRLIEFGMIVKAGFNGYRIIEADLEQTPFGTARVLARTIEDMPNSTYEEQAAALRLTDKELEAAYGLLVYLLRT</sequence>
<dbReference type="EMBL" id="JBHMAG010000003">
    <property type="protein sequence ID" value="MFB9750378.1"/>
    <property type="molecule type" value="Genomic_DNA"/>
</dbReference>
<keyword evidence="2" id="KW-1185">Reference proteome</keyword>
<dbReference type="Proteomes" id="UP001589619">
    <property type="component" value="Unassembled WGS sequence"/>
</dbReference>
<name>A0ABV5VQ26_9BACL</name>
<proteinExistence type="predicted"/>
<evidence type="ECO:0008006" key="3">
    <source>
        <dbReference type="Google" id="ProtNLM"/>
    </source>
</evidence>
<organism evidence="1 2">
    <name type="scientific">Paenibacillus hodogayensis</name>
    <dbReference type="NCBI Taxonomy" id="279208"/>
    <lineage>
        <taxon>Bacteria</taxon>
        <taxon>Bacillati</taxon>
        <taxon>Bacillota</taxon>
        <taxon>Bacilli</taxon>
        <taxon>Bacillales</taxon>
        <taxon>Paenibacillaceae</taxon>
        <taxon>Paenibacillus</taxon>
    </lineage>
</organism>
<protein>
    <recommendedName>
        <fullName evidence="3">HTH domain-containing protein</fullName>
    </recommendedName>
</protein>
<dbReference type="RefSeq" id="WP_344907354.1">
    <property type="nucleotide sequence ID" value="NZ_BAAAYO010000005.1"/>
</dbReference>
<evidence type="ECO:0000313" key="2">
    <source>
        <dbReference type="Proteomes" id="UP001589619"/>
    </source>
</evidence>
<reference evidence="1 2" key="1">
    <citation type="submission" date="2024-09" db="EMBL/GenBank/DDBJ databases">
        <authorList>
            <person name="Sun Q."/>
            <person name="Mori K."/>
        </authorList>
    </citation>
    <scope>NUCLEOTIDE SEQUENCE [LARGE SCALE GENOMIC DNA]</scope>
    <source>
        <strain evidence="1 2">JCM 12520</strain>
    </source>
</reference>